<evidence type="ECO:0000313" key="3">
    <source>
        <dbReference type="Proteomes" id="UP001325248"/>
    </source>
</evidence>
<accession>A0ABZ0U5X3</accession>
<gene>
    <name evidence="2" type="ORF">BLCOC_07040</name>
</gene>
<protein>
    <recommendedName>
        <fullName evidence="1">HTH cro/C1-type domain-containing protein</fullName>
    </recommendedName>
</protein>
<dbReference type="InterPro" id="IPR001387">
    <property type="entry name" value="Cro/C1-type_HTH"/>
</dbReference>
<evidence type="ECO:0000313" key="2">
    <source>
        <dbReference type="EMBL" id="WPX72368.1"/>
    </source>
</evidence>
<dbReference type="InterPro" id="IPR010982">
    <property type="entry name" value="Lambda_DNA-bd_dom_sf"/>
</dbReference>
<organism evidence="2 3">
    <name type="scientific">Blautia producta</name>
    <dbReference type="NCBI Taxonomy" id="33035"/>
    <lineage>
        <taxon>Bacteria</taxon>
        <taxon>Bacillati</taxon>
        <taxon>Bacillota</taxon>
        <taxon>Clostridia</taxon>
        <taxon>Lachnospirales</taxon>
        <taxon>Lachnospiraceae</taxon>
        <taxon>Blautia</taxon>
    </lineage>
</organism>
<evidence type="ECO:0000259" key="1">
    <source>
        <dbReference type="PROSITE" id="PS50943"/>
    </source>
</evidence>
<name>A0ABZ0U5X3_9FIRM</name>
<dbReference type="Pfam" id="PF01381">
    <property type="entry name" value="HTH_3"/>
    <property type="match status" value="1"/>
</dbReference>
<feature type="domain" description="HTH cro/C1-type" evidence="1">
    <location>
        <begin position="17"/>
        <end position="73"/>
    </location>
</feature>
<dbReference type="PROSITE" id="PS50943">
    <property type="entry name" value="HTH_CROC1"/>
    <property type="match status" value="1"/>
</dbReference>
<proteinExistence type="predicted"/>
<dbReference type="SUPFAM" id="SSF47413">
    <property type="entry name" value="lambda repressor-like DNA-binding domains"/>
    <property type="match status" value="1"/>
</dbReference>
<dbReference type="SMART" id="SM00530">
    <property type="entry name" value="HTH_XRE"/>
    <property type="match status" value="1"/>
</dbReference>
<dbReference type="Gene3D" id="1.10.260.40">
    <property type="entry name" value="lambda repressor-like DNA-binding domains"/>
    <property type="match status" value="1"/>
</dbReference>
<keyword evidence="3" id="KW-1185">Reference proteome</keyword>
<dbReference type="EMBL" id="CP136422">
    <property type="protein sequence ID" value="WPX72368.1"/>
    <property type="molecule type" value="Genomic_DNA"/>
</dbReference>
<dbReference type="Proteomes" id="UP001325248">
    <property type="component" value="Chromosome"/>
</dbReference>
<dbReference type="CDD" id="cd00093">
    <property type="entry name" value="HTH_XRE"/>
    <property type="match status" value="1"/>
</dbReference>
<sequence>MQKITEITTQDFFMRNLRYLRKSMSNRMSQKSLARILNLPPYSIRNYELGRTFPNAHAAYVIAAYFHCTVEDLLTKDLERKRRDNF</sequence>
<reference evidence="2" key="1">
    <citation type="submission" date="2023-10" db="EMBL/GenBank/DDBJ databases">
        <title>Genome sequence of Blautia coccoides DSM 935.</title>
        <authorList>
            <person name="Boeer T."/>
            <person name="Bengelsdorf F.R."/>
            <person name="Daniel R."/>
            <person name="Poehlein A."/>
        </authorList>
    </citation>
    <scope>NUCLEOTIDE SEQUENCE [LARGE SCALE GENOMIC DNA]</scope>
    <source>
        <strain evidence="2">DSM 935</strain>
    </source>
</reference>